<feature type="region of interest" description="Disordered" evidence="1">
    <location>
        <begin position="35"/>
        <end position="64"/>
    </location>
</feature>
<dbReference type="Proteomes" id="UP000337909">
    <property type="component" value="Unassembled WGS sequence"/>
</dbReference>
<dbReference type="EMBL" id="CABVHQ010000058">
    <property type="protein sequence ID" value="VVO25895.1"/>
    <property type="molecule type" value="Genomic_DNA"/>
</dbReference>
<accession>A0A5E7EG79</accession>
<evidence type="ECO:0000313" key="3">
    <source>
        <dbReference type="Proteomes" id="UP000337909"/>
    </source>
</evidence>
<organism evidence="2 3">
    <name type="scientific">Pseudomonas fluorescens</name>
    <dbReference type="NCBI Taxonomy" id="294"/>
    <lineage>
        <taxon>Bacteria</taxon>
        <taxon>Pseudomonadati</taxon>
        <taxon>Pseudomonadota</taxon>
        <taxon>Gammaproteobacteria</taxon>
        <taxon>Pseudomonadales</taxon>
        <taxon>Pseudomonadaceae</taxon>
        <taxon>Pseudomonas</taxon>
    </lineage>
</organism>
<protein>
    <submittedName>
        <fullName evidence="2">Uncharacterized protein</fullName>
    </submittedName>
</protein>
<evidence type="ECO:0000256" key="1">
    <source>
        <dbReference type="SAM" id="MobiDB-lite"/>
    </source>
</evidence>
<dbReference type="RefSeq" id="WP_150644393.1">
    <property type="nucleotide sequence ID" value="NZ_CABVHQ010000058.1"/>
</dbReference>
<gene>
    <name evidence="2" type="ORF">PS691_04553</name>
</gene>
<sequence>MPSSSPTAAPYANALSGYDVHPLIDTVLHYLCSGEAPGFSHTGDERSMPAVPHPQTHHDRMSKI</sequence>
<reference evidence="2 3" key="1">
    <citation type="submission" date="2019-09" db="EMBL/GenBank/DDBJ databases">
        <authorList>
            <person name="Chandra G."/>
            <person name="Truman W A."/>
        </authorList>
    </citation>
    <scope>NUCLEOTIDE SEQUENCE [LARGE SCALE GENOMIC DNA]</scope>
    <source>
        <strain evidence="2">PS691</strain>
    </source>
</reference>
<proteinExistence type="predicted"/>
<evidence type="ECO:0000313" key="2">
    <source>
        <dbReference type="EMBL" id="VVO25895.1"/>
    </source>
</evidence>
<dbReference type="AlphaFoldDB" id="A0A5E7EG79"/>
<name>A0A5E7EG79_PSEFL</name>